<comment type="pathway">
    <text evidence="2">Siderophore biosynthesis.</text>
</comment>
<keyword evidence="8" id="KW-0560">Oxidoreductase</keyword>
<keyword evidence="6" id="KW-0274">FAD</keyword>
<dbReference type="Gene3D" id="3.50.50.60">
    <property type="entry name" value="FAD/NAD(P)-binding domain"/>
    <property type="match status" value="1"/>
</dbReference>
<dbReference type="GeneID" id="63718465"/>
<dbReference type="InterPro" id="IPR036188">
    <property type="entry name" value="FAD/NAD-bd_sf"/>
</dbReference>
<organism evidence="11 12">
    <name type="scientific">Drechmeria coniospora</name>
    <name type="common">Nematophagous fungus</name>
    <name type="synonym">Meria coniospora</name>
    <dbReference type="NCBI Taxonomy" id="98403"/>
    <lineage>
        <taxon>Eukaryota</taxon>
        <taxon>Fungi</taxon>
        <taxon>Dikarya</taxon>
        <taxon>Ascomycota</taxon>
        <taxon>Pezizomycotina</taxon>
        <taxon>Sordariomycetes</taxon>
        <taxon>Hypocreomycetidae</taxon>
        <taxon>Hypocreales</taxon>
        <taxon>Ophiocordycipitaceae</taxon>
        <taxon>Drechmeria</taxon>
    </lineage>
</organism>
<keyword evidence="12" id="KW-1185">Reference proteome</keyword>
<evidence type="ECO:0000256" key="7">
    <source>
        <dbReference type="ARBA" id="ARBA00022857"/>
    </source>
</evidence>
<comment type="cofactor">
    <cofactor evidence="1">
        <name>FAD</name>
        <dbReference type="ChEBI" id="CHEBI:57692"/>
    </cofactor>
</comment>
<comment type="caution">
    <text evidence="11">The sequence shown here is derived from an EMBL/GenBank/DDBJ whole genome shotgun (WGS) entry which is preliminary data.</text>
</comment>
<keyword evidence="5" id="KW-0285">Flavoprotein</keyword>
<dbReference type="STRING" id="98403.A0A151GNW2"/>
<dbReference type="InParanoid" id="A0A151GNW2"/>
<dbReference type="GO" id="GO:0016491">
    <property type="term" value="F:oxidoreductase activity"/>
    <property type="evidence" value="ECO:0007669"/>
    <property type="project" value="UniProtKB-KW"/>
</dbReference>
<evidence type="ECO:0000256" key="8">
    <source>
        <dbReference type="ARBA" id="ARBA00023002"/>
    </source>
</evidence>
<comment type="catalytic activity">
    <reaction evidence="10">
        <text>L-ornithine + NADH + O2 = N(5)-hydroxy-L-ornithine + NAD(+) + H2O</text>
        <dbReference type="Rhea" id="RHEA:41512"/>
        <dbReference type="ChEBI" id="CHEBI:15377"/>
        <dbReference type="ChEBI" id="CHEBI:15379"/>
        <dbReference type="ChEBI" id="CHEBI:46911"/>
        <dbReference type="ChEBI" id="CHEBI:57540"/>
        <dbReference type="ChEBI" id="CHEBI:57945"/>
        <dbReference type="ChEBI" id="CHEBI:78275"/>
        <dbReference type="EC" id="1.14.13.196"/>
    </reaction>
</comment>
<evidence type="ECO:0000256" key="10">
    <source>
        <dbReference type="ARBA" id="ARBA00049248"/>
    </source>
</evidence>
<dbReference type="AlphaFoldDB" id="A0A151GNW2"/>
<evidence type="ECO:0000256" key="9">
    <source>
        <dbReference type="ARBA" id="ARBA00047598"/>
    </source>
</evidence>
<evidence type="ECO:0000256" key="5">
    <source>
        <dbReference type="ARBA" id="ARBA00022630"/>
    </source>
</evidence>
<dbReference type="Proteomes" id="UP000076580">
    <property type="component" value="Chromosome 02"/>
</dbReference>
<dbReference type="InterPro" id="IPR025700">
    <property type="entry name" value="Lys/Orn_oxygenase"/>
</dbReference>
<dbReference type="EC" id="1.14.13.196" evidence="4"/>
<dbReference type="Pfam" id="PF13434">
    <property type="entry name" value="Lys_Orn_oxgnase"/>
    <property type="match status" value="1"/>
</dbReference>
<proteinExistence type="inferred from homology"/>
<evidence type="ECO:0000313" key="12">
    <source>
        <dbReference type="Proteomes" id="UP000076580"/>
    </source>
</evidence>
<protein>
    <recommendedName>
        <fullName evidence="4">L-ornithine N(5)-monooxygenase [NAD(P)H]</fullName>
        <ecNumber evidence="4">1.14.13.196</ecNumber>
    </recommendedName>
</protein>
<evidence type="ECO:0000256" key="1">
    <source>
        <dbReference type="ARBA" id="ARBA00001974"/>
    </source>
</evidence>
<comment type="similarity">
    <text evidence="3">Belongs to the lysine N(6)-hydroxylase/L-ornithine N(5)-oxygenase family.</text>
</comment>
<dbReference type="EMBL" id="LAYC01000002">
    <property type="protein sequence ID" value="KYK58804.1"/>
    <property type="molecule type" value="Genomic_DNA"/>
</dbReference>
<dbReference type="SUPFAM" id="SSF51905">
    <property type="entry name" value="FAD/NAD(P)-binding domain"/>
    <property type="match status" value="1"/>
</dbReference>
<gene>
    <name evidence="11" type="ORF">DCS_05822</name>
</gene>
<reference evidence="11 12" key="1">
    <citation type="journal article" date="2016" name="Sci. Rep.">
        <title>Insights into Adaptations to a Near-Obligate Nematode Endoparasitic Lifestyle from the Finished Genome of Drechmeria coniospora.</title>
        <authorList>
            <person name="Zhang L."/>
            <person name="Zhou Z."/>
            <person name="Guo Q."/>
            <person name="Fokkens L."/>
            <person name="Miskei M."/>
            <person name="Pocsi I."/>
            <person name="Zhang W."/>
            <person name="Chen M."/>
            <person name="Wang L."/>
            <person name="Sun Y."/>
            <person name="Donzelli B.G."/>
            <person name="Gibson D.M."/>
            <person name="Nelson D.R."/>
            <person name="Luo J.G."/>
            <person name="Rep M."/>
            <person name="Liu H."/>
            <person name="Yang S."/>
            <person name="Wang J."/>
            <person name="Krasnoff S.B."/>
            <person name="Xu Y."/>
            <person name="Molnar I."/>
            <person name="Lin M."/>
        </authorList>
    </citation>
    <scope>NUCLEOTIDE SEQUENCE [LARGE SCALE GENOMIC DNA]</scope>
    <source>
        <strain evidence="11 12">ARSEF 6962</strain>
    </source>
</reference>
<evidence type="ECO:0000256" key="3">
    <source>
        <dbReference type="ARBA" id="ARBA00007588"/>
    </source>
</evidence>
<evidence type="ECO:0000256" key="2">
    <source>
        <dbReference type="ARBA" id="ARBA00004924"/>
    </source>
</evidence>
<name>A0A151GNW2_DRECN</name>
<dbReference type="InterPro" id="IPR050346">
    <property type="entry name" value="FMO-like"/>
</dbReference>
<comment type="catalytic activity">
    <reaction evidence="9">
        <text>L-ornithine + NADPH + O2 = N(5)-hydroxy-L-ornithine + NADP(+) + H2O</text>
        <dbReference type="Rhea" id="RHEA:41508"/>
        <dbReference type="ChEBI" id="CHEBI:15377"/>
        <dbReference type="ChEBI" id="CHEBI:15379"/>
        <dbReference type="ChEBI" id="CHEBI:46911"/>
        <dbReference type="ChEBI" id="CHEBI:57783"/>
        <dbReference type="ChEBI" id="CHEBI:58349"/>
        <dbReference type="ChEBI" id="CHEBI:78275"/>
        <dbReference type="EC" id="1.14.13.196"/>
    </reaction>
</comment>
<keyword evidence="7" id="KW-0521">NADP</keyword>
<evidence type="ECO:0000313" key="11">
    <source>
        <dbReference type="EMBL" id="KYK58804.1"/>
    </source>
</evidence>
<accession>A0A151GNW2</accession>
<evidence type="ECO:0000256" key="6">
    <source>
        <dbReference type="ARBA" id="ARBA00022827"/>
    </source>
</evidence>
<dbReference type="PANTHER" id="PTHR23023">
    <property type="entry name" value="DIMETHYLANILINE MONOOXYGENASE"/>
    <property type="match status" value="1"/>
</dbReference>
<evidence type="ECO:0000256" key="4">
    <source>
        <dbReference type="ARBA" id="ARBA00012881"/>
    </source>
</evidence>
<sequence length="608" mass="68570">MESLDCVVVGAGWYGLGAAKQYQFIHPDDSLAIFESQSSPGGTWADERLYPGLKSNNQLGTYEYPDFPMSSERFKIKSREHIPGEIVNAYLKAYAANFGIDRLIRLSTKVLAAQHQDDGGGWILTINQTGHPGKESKVFTRRLIIATGLTSEAFLPHFDGQETFGRRIFHGKHFLQNRDTLETARTATVFGSNKFAWDAVYSYAQAGAQVRWIIRSSGHGPCWMSPSHVTPLRKWIEKLANVRFLTWFSPCIWGHVDGYAVVRRFLHGTRIGRAIVNGFWSILGGDVMRLNGYDSHPETAKLKPWVPVMYTGTSFSIFNYDTDFLDLIRSGRVRIHIGEIDHLSSGKVHLADGTEFETDVLLAHTGWKQAPPVQFSPHGIDRELGIPHLQRDEDSNLPNDLANQTAILEEADADILARFPRLKNPPVWNRSYVPLTEQKGISTRPEEQAATPYNGGLTSYMLYRFLVPSSERLLQHRDVAFAGMVGNFSNTLTAHLQGLWIGAYFAGLLQNDPAAAVGKEKLMQELQYETVLHNRFGKWRCPVDWGNKAPSFIFDAVPYLDLLQRDMGLNPHRKKGGYLDEIFSPYGAEDYRDVNEEWKTRIYGANIT</sequence>
<dbReference type="RefSeq" id="XP_040658156.1">
    <property type="nucleotide sequence ID" value="XM_040803123.1"/>
</dbReference>